<dbReference type="EMBL" id="JACSEA010000010">
    <property type="protein sequence ID" value="KAF7391090.1"/>
    <property type="molecule type" value="Genomic_DNA"/>
</dbReference>
<evidence type="ECO:0000313" key="3">
    <source>
        <dbReference type="Proteomes" id="UP000614350"/>
    </source>
</evidence>
<reference evidence="2" key="1">
    <citation type="journal article" date="2020" name="G3 (Bethesda)">
        <title>High-Quality Assemblies for Three Invasive Social Wasps from the &lt;i&gt;Vespula&lt;/i&gt; Genus.</title>
        <authorList>
            <person name="Harrop T.W.R."/>
            <person name="Guhlin J."/>
            <person name="McLaughlin G.M."/>
            <person name="Permina E."/>
            <person name="Stockwell P."/>
            <person name="Gilligan J."/>
            <person name="Le Lec M.F."/>
            <person name="Gruber M.A.M."/>
            <person name="Quinn O."/>
            <person name="Lovegrove M."/>
            <person name="Duncan E.J."/>
            <person name="Remnant E.J."/>
            <person name="Van Eeckhoven J."/>
            <person name="Graham B."/>
            <person name="Knapp R.A."/>
            <person name="Langford K.W."/>
            <person name="Kronenberg Z."/>
            <person name="Press M.O."/>
            <person name="Eacker S.M."/>
            <person name="Wilson-Rankin E.E."/>
            <person name="Purcell J."/>
            <person name="Lester P.J."/>
            <person name="Dearden P.K."/>
        </authorList>
    </citation>
    <scope>NUCLEOTIDE SEQUENCE</scope>
    <source>
        <strain evidence="2">Marl-1</strain>
    </source>
</reference>
<comment type="caution">
    <text evidence="2">The sequence shown here is derived from an EMBL/GenBank/DDBJ whole genome shotgun (WGS) entry which is preliminary data.</text>
</comment>
<dbReference type="InterPro" id="IPR036179">
    <property type="entry name" value="Ig-like_dom_sf"/>
</dbReference>
<dbReference type="InterPro" id="IPR013783">
    <property type="entry name" value="Ig-like_fold"/>
</dbReference>
<feature type="compositionally biased region" description="Low complexity" evidence="1">
    <location>
        <begin position="88"/>
        <end position="98"/>
    </location>
</feature>
<evidence type="ECO:0008006" key="4">
    <source>
        <dbReference type="Google" id="ProtNLM"/>
    </source>
</evidence>
<name>A0A834JN79_VESVU</name>
<evidence type="ECO:0000313" key="2">
    <source>
        <dbReference type="EMBL" id="KAF7391090.1"/>
    </source>
</evidence>
<feature type="region of interest" description="Disordered" evidence="1">
    <location>
        <begin position="79"/>
        <end position="102"/>
    </location>
</feature>
<sequence>MPGFLKSKDAQQASAGNPGYSFPLVNISVVEGKPAELPCDITPPGEDTLHMVFWFKDEAGVPLYTNFRIPCRDRVRLAPCASSETRSSGDLGDSSLDYDGVEAGQGSCPSLLSSGSQLDALGSPMNLPALIFPVKTHE</sequence>
<evidence type="ECO:0000256" key="1">
    <source>
        <dbReference type="SAM" id="MobiDB-lite"/>
    </source>
</evidence>
<dbReference type="Gene3D" id="2.60.40.10">
    <property type="entry name" value="Immunoglobulins"/>
    <property type="match status" value="1"/>
</dbReference>
<dbReference type="SUPFAM" id="SSF48726">
    <property type="entry name" value="Immunoglobulin"/>
    <property type="match status" value="1"/>
</dbReference>
<protein>
    <recommendedName>
        <fullName evidence="4">Ig-like domain-containing protein</fullName>
    </recommendedName>
</protein>
<accession>A0A834JN79</accession>
<organism evidence="2 3">
    <name type="scientific">Vespula vulgaris</name>
    <name type="common">Yellow jacket</name>
    <name type="synonym">Wasp</name>
    <dbReference type="NCBI Taxonomy" id="7454"/>
    <lineage>
        <taxon>Eukaryota</taxon>
        <taxon>Metazoa</taxon>
        <taxon>Ecdysozoa</taxon>
        <taxon>Arthropoda</taxon>
        <taxon>Hexapoda</taxon>
        <taxon>Insecta</taxon>
        <taxon>Pterygota</taxon>
        <taxon>Neoptera</taxon>
        <taxon>Endopterygota</taxon>
        <taxon>Hymenoptera</taxon>
        <taxon>Apocrita</taxon>
        <taxon>Aculeata</taxon>
        <taxon>Vespoidea</taxon>
        <taxon>Vespidae</taxon>
        <taxon>Vespinae</taxon>
        <taxon>Vespula</taxon>
    </lineage>
</organism>
<gene>
    <name evidence="2" type="ORF">HZH66_009570</name>
</gene>
<dbReference type="AlphaFoldDB" id="A0A834JN79"/>
<keyword evidence="3" id="KW-1185">Reference proteome</keyword>
<dbReference type="Proteomes" id="UP000614350">
    <property type="component" value="Unassembled WGS sequence"/>
</dbReference>
<proteinExistence type="predicted"/>